<feature type="region of interest" description="Disordered" evidence="1">
    <location>
        <begin position="144"/>
        <end position="166"/>
    </location>
</feature>
<feature type="compositionally biased region" description="Basic and acidic residues" evidence="1">
    <location>
        <begin position="149"/>
        <end position="162"/>
    </location>
</feature>
<sequence>MKFSIRDSRLVSVGVASVIAVGVIGFGSAAFAQDSGTPTPTPATQDGGSGPLAGCEHGLGLGLAMGHLLKGVGLTPQEIAEGKAAGLTWGQILDQYGDVTAAQAKQKALDALKSKLDQAVANGRLTQEQADQRLADAGAKIDQFLNSKPGDHLPGRDGDGKPGKGFGIPKGGASLETIAGVLGTDVETLRSQLAEGKTIAEIAGDKTQAVIDALVAEANAKIDEAVANGRLTQEQADQLKTKTAEMISKFVNEGGPLKKFGKGFGRGHHDRGGMTPPSGSSQPTQ</sequence>
<dbReference type="RefSeq" id="WP_158066405.1">
    <property type="nucleotide sequence ID" value="NZ_CP042829.1"/>
</dbReference>
<proteinExistence type="predicted"/>
<protein>
    <recommendedName>
        <fullName evidence="4">DUF2680 domain-containing protein</fullName>
    </recommendedName>
</protein>
<reference evidence="2 3" key="2">
    <citation type="submission" date="2019-10" db="EMBL/GenBank/DDBJ databases">
        <title>Thermopilla bonchosmolovskayae gen. nov., sp. nov., a moderately thermophilic Chloroflexi bacterium from a Chukotka hot spring (Arctic, Russia), representing a novel classis Thermopillaia, which include previously uncultivated lineage OLB14.</title>
        <authorList>
            <person name="Kochetkova T.V."/>
            <person name="Zayulina K.S."/>
            <person name="Zhigarkov V.S."/>
            <person name="Minaev N.V."/>
            <person name="Novikov A."/>
            <person name="Toshchakov S.V."/>
            <person name="Elcheninov A.G."/>
            <person name="Kublanov I.V."/>
        </authorList>
    </citation>
    <scope>NUCLEOTIDE SEQUENCE [LARGE SCALE GENOMIC DNA]</scope>
    <source>
        <strain evidence="2 3">3753O</strain>
    </source>
</reference>
<evidence type="ECO:0000313" key="3">
    <source>
        <dbReference type="Proteomes" id="UP000326331"/>
    </source>
</evidence>
<reference evidence="2 3" key="1">
    <citation type="submission" date="2019-08" db="EMBL/GenBank/DDBJ databases">
        <authorList>
            <person name="Toschakov S.V."/>
        </authorList>
    </citation>
    <scope>NUCLEOTIDE SEQUENCE [LARGE SCALE GENOMIC DNA]</scope>
    <source>
        <strain evidence="2 3">3753O</strain>
    </source>
</reference>
<dbReference type="Proteomes" id="UP000326331">
    <property type="component" value="Chromosome"/>
</dbReference>
<evidence type="ECO:0000256" key="1">
    <source>
        <dbReference type="SAM" id="MobiDB-lite"/>
    </source>
</evidence>
<gene>
    <name evidence="2" type="ORF">Tbon_03935</name>
</gene>
<feature type="region of interest" description="Disordered" evidence="1">
    <location>
        <begin position="258"/>
        <end position="285"/>
    </location>
</feature>
<keyword evidence="3" id="KW-1185">Reference proteome</keyword>
<feature type="compositionally biased region" description="Basic residues" evidence="1">
    <location>
        <begin position="259"/>
        <end position="269"/>
    </location>
</feature>
<accession>A0ABX6BZP0</accession>
<name>A0ABX6BZP0_9CHLR</name>
<evidence type="ECO:0008006" key="4">
    <source>
        <dbReference type="Google" id="ProtNLM"/>
    </source>
</evidence>
<organism evidence="2 3">
    <name type="scientific">Tepidiforma bonchosmolovskayae</name>
    <dbReference type="NCBI Taxonomy" id="2601677"/>
    <lineage>
        <taxon>Bacteria</taxon>
        <taxon>Bacillati</taxon>
        <taxon>Chloroflexota</taxon>
        <taxon>Tepidiformia</taxon>
        <taxon>Tepidiformales</taxon>
        <taxon>Tepidiformaceae</taxon>
        <taxon>Tepidiforma</taxon>
    </lineage>
</organism>
<dbReference type="EMBL" id="CP042829">
    <property type="protein sequence ID" value="QFG02476.1"/>
    <property type="molecule type" value="Genomic_DNA"/>
</dbReference>
<evidence type="ECO:0000313" key="2">
    <source>
        <dbReference type="EMBL" id="QFG02476.1"/>
    </source>
</evidence>